<keyword evidence="5" id="KW-1185">Reference proteome</keyword>
<dbReference type="PANTHER" id="PTHR15606">
    <property type="entry name" value="DNAJ HOMOLOG SUBFAMILY C MEMBER 8/LIPOPOLYSACCHARIDE SPECIFIC RESPONSE-7-RELATED"/>
    <property type="match status" value="1"/>
</dbReference>
<accession>A0A1X7VJE9</accession>
<dbReference type="Proteomes" id="UP000007879">
    <property type="component" value="Unassembled WGS sequence"/>
</dbReference>
<reference evidence="5" key="1">
    <citation type="journal article" date="2010" name="Nature">
        <title>The Amphimedon queenslandica genome and the evolution of animal complexity.</title>
        <authorList>
            <person name="Srivastava M."/>
            <person name="Simakov O."/>
            <person name="Chapman J."/>
            <person name="Fahey B."/>
            <person name="Gauthier M.E."/>
            <person name="Mitros T."/>
            <person name="Richards G.S."/>
            <person name="Conaco C."/>
            <person name="Dacre M."/>
            <person name="Hellsten U."/>
            <person name="Larroux C."/>
            <person name="Putnam N.H."/>
            <person name="Stanke M."/>
            <person name="Adamska M."/>
            <person name="Darling A."/>
            <person name="Degnan S.M."/>
            <person name="Oakley T.H."/>
            <person name="Plachetzki D.C."/>
            <person name="Zhai Y."/>
            <person name="Adamski M."/>
            <person name="Calcino A."/>
            <person name="Cummins S.F."/>
            <person name="Goodstein D.M."/>
            <person name="Harris C."/>
            <person name="Jackson D.J."/>
            <person name="Leys S.P."/>
            <person name="Shu S."/>
            <person name="Woodcroft B.J."/>
            <person name="Vervoort M."/>
            <person name="Kosik K.S."/>
            <person name="Manning G."/>
            <person name="Degnan B.M."/>
            <person name="Rokhsar D.S."/>
        </authorList>
    </citation>
    <scope>NUCLEOTIDE SEQUENCE [LARGE SCALE GENOMIC DNA]</scope>
</reference>
<dbReference type="Gene3D" id="1.10.287.110">
    <property type="entry name" value="DnaJ domain"/>
    <property type="match status" value="1"/>
</dbReference>
<feature type="domain" description="J" evidence="3">
    <location>
        <begin position="51"/>
        <end position="121"/>
    </location>
</feature>
<dbReference type="GO" id="GO:0005634">
    <property type="term" value="C:nucleus"/>
    <property type="evidence" value="ECO:0007669"/>
    <property type="project" value="TreeGrafter"/>
</dbReference>
<dbReference type="STRING" id="400682.A0A1X7VJE9"/>
<dbReference type="InterPro" id="IPR042858">
    <property type="entry name" value="DNAJC8"/>
</dbReference>
<feature type="compositionally biased region" description="Basic residues" evidence="2">
    <location>
        <begin position="224"/>
        <end position="238"/>
    </location>
</feature>
<dbReference type="Pfam" id="PF00226">
    <property type="entry name" value="DnaJ"/>
    <property type="match status" value="1"/>
</dbReference>
<dbReference type="PROSITE" id="PS50076">
    <property type="entry name" value="DNAJ_2"/>
    <property type="match status" value="1"/>
</dbReference>
<dbReference type="InParanoid" id="A0A1X7VJE9"/>
<dbReference type="EnsemblMetazoa" id="XM_003384029.3">
    <property type="protein sequence ID" value="XP_003384077.1"/>
    <property type="gene ID" value="LOC100639219"/>
</dbReference>
<feature type="region of interest" description="Disordered" evidence="2">
    <location>
        <begin position="217"/>
        <end position="245"/>
    </location>
</feature>
<dbReference type="PANTHER" id="PTHR15606:SF4">
    <property type="entry name" value="DNAJ HOMOLOG SUBFAMILY C MEMBER 8"/>
    <property type="match status" value="1"/>
</dbReference>
<evidence type="ECO:0000313" key="4">
    <source>
        <dbReference type="EnsemblMetazoa" id="Aqu2.1.39935_001"/>
    </source>
</evidence>
<sequence length="245" mass="29124">MAAKSDEKGEDAAFSAFLSEVKQIEKRDSVLTGTQQIDRLLRKGAKYANLNPYEVLLIDPEISPEDLRKAYRKLSFLVHPDKNHDDKERAQIAFEAVNKAYKTLEDPEQLEYCKSIWEEAVATTDQKLREKRAENKKRGIKFIDEDKNPELKKEMIRKTMTKLFVDYDIRKKQLEERETTEKKRFKEMEDEEKDKIKRVKEYEQEWAASRVERVTSWRDFQNKGPKKAKKTHSYKPPKFKQETRS</sequence>
<protein>
    <recommendedName>
        <fullName evidence="3">J domain-containing protein</fullName>
    </recommendedName>
</protein>
<gene>
    <name evidence="4" type="primary">100639219</name>
</gene>
<dbReference type="SMART" id="SM00271">
    <property type="entry name" value="DnaJ"/>
    <property type="match status" value="1"/>
</dbReference>
<name>A0A1X7VJE9_AMPQE</name>
<evidence type="ECO:0000259" key="3">
    <source>
        <dbReference type="PROSITE" id="PS50076"/>
    </source>
</evidence>
<dbReference type="InterPro" id="IPR036869">
    <property type="entry name" value="J_dom_sf"/>
</dbReference>
<reference evidence="4" key="2">
    <citation type="submission" date="2017-05" db="UniProtKB">
        <authorList>
            <consortium name="EnsemblMetazoa"/>
        </authorList>
    </citation>
    <scope>IDENTIFICATION</scope>
</reference>
<dbReference type="AlphaFoldDB" id="A0A1X7VJE9"/>
<dbReference type="InterPro" id="IPR001623">
    <property type="entry name" value="DnaJ_domain"/>
</dbReference>
<evidence type="ECO:0000313" key="5">
    <source>
        <dbReference type="Proteomes" id="UP000007879"/>
    </source>
</evidence>
<organism evidence="4">
    <name type="scientific">Amphimedon queenslandica</name>
    <name type="common">Sponge</name>
    <dbReference type="NCBI Taxonomy" id="400682"/>
    <lineage>
        <taxon>Eukaryota</taxon>
        <taxon>Metazoa</taxon>
        <taxon>Porifera</taxon>
        <taxon>Demospongiae</taxon>
        <taxon>Heteroscleromorpha</taxon>
        <taxon>Haplosclerida</taxon>
        <taxon>Niphatidae</taxon>
        <taxon>Amphimedon</taxon>
    </lineage>
</organism>
<dbReference type="OrthoDB" id="342454at2759"/>
<dbReference type="PRINTS" id="PR00625">
    <property type="entry name" value="JDOMAIN"/>
</dbReference>
<dbReference type="SUPFAM" id="SSF46565">
    <property type="entry name" value="Chaperone J-domain"/>
    <property type="match status" value="1"/>
</dbReference>
<feature type="coiled-coil region" evidence="1">
    <location>
        <begin position="171"/>
        <end position="205"/>
    </location>
</feature>
<dbReference type="CDD" id="cd06257">
    <property type="entry name" value="DnaJ"/>
    <property type="match status" value="1"/>
</dbReference>
<keyword evidence="1" id="KW-0175">Coiled coil</keyword>
<evidence type="ECO:0000256" key="2">
    <source>
        <dbReference type="SAM" id="MobiDB-lite"/>
    </source>
</evidence>
<dbReference type="EnsemblMetazoa" id="Aqu2.1.39935_001">
    <property type="protein sequence ID" value="Aqu2.1.39935_001"/>
    <property type="gene ID" value="Aqu2.1.39935"/>
</dbReference>
<dbReference type="KEGG" id="aqu:100639219"/>
<evidence type="ECO:0000256" key="1">
    <source>
        <dbReference type="SAM" id="Coils"/>
    </source>
</evidence>
<proteinExistence type="predicted"/>